<reference evidence="2 3" key="2">
    <citation type="submission" date="2024-07" db="EMBL/GenBank/DDBJ databases">
        <authorList>
            <person name="Akdeniz Z."/>
        </authorList>
    </citation>
    <scope>NUCLEOTIDE SEQUENCE [LARGE SCALE GENOMIC DNA]</scope>
</reference>
<dbReference type="EMBL" id="CAXDID020000010">
    <property type="protein sequence ID" value="CAL5979383.1"/>
    <property type="molecule type" value="Genomic_DNA"/>
</dbReference>
<gene>
    <name evidence="1" type="ORF">HINF_LOCUS43342</name>
    <name evidence="2" type="ORF">HINF_LOCUS5530</name>
</gene>
<dbReference type="Proteomes" id="UP001642409">
    <property type="component" value="Unassembled WGS sequence"/>
</dbReference>
<accession>A0AA86QKZ2</accession>
<keyword evidence="3" id="KW-1185">Reference proteome</keyword>
<comment type="caution">
    <text evidence="1">The sequence shown here is derived from an EMBL/GenBank/DDBJ whole genome shotgun (WGS) entry which is preliminary data.</text>
</comment>
<evidence type="ECO:0000313" key="3">
    <source>
        <dbReference type="Proteomes" id="UP001642409"/>
    </source>
</evidence>
<proteinExistence type="predicted"/>
<name>A0AA86QKZ2_9EUKA</name>
<protein>
    <submittedName>
        <fullName evidence="2">Hypothetical_protein</fullName>
    </submittedName>
</protein>
<reference evidence="1" key="1">
    <citation type="submission" date="2023-06" db="EMBL/GenBank/DDBJ databases">
        <authorList>
            <person name="Kurt Z."/>
        </authorList>
    </citation>
    <scope>NUCLEOTIDE SEQUENCE</scope>
</reference>
<sequence>MKDVYEQYVITDNKKQFFTSKLMNQDPLKQYKRIEQRYKQQVNVISFIRKYCQHYSNDSIISNNNDAVTQELKFPSYYIEQQTPKTFQLSSDISHSYVDDDDLELFSSSSEQIMECCNYENLDTQQKYHSNVQQQQLIFQLNQKFLAYE</sequence>
<dbReference type="EMBL" id="CATOUU010000865">
    <property type="protein sequence ID" value="CAI9955697.1"/>
    <property type="molecule type" value="Genomic_DNA"/>
</dbReference>
<organism evidence="1">
    <name type="scientific">Hexamita inflata</name>
    <dbReference type="NCBI Taxonomy" id="28002"/>
    <lineage>
        <taxon>Eukaryota</taxon>
        <taxon>Metamonada</taxon>
        <taxon>Diplomonadida</taxon>
        <taxon>Hexamitidae</taxon>
        <taxon>Hexamitinae</taxon>
        <taxon>Hexamita</taxon>
    </lineage>
</organism>
<evidence type="ECO:0000313" key="1">
    <source>
        <dbReference type="EMBL" id="CAI9955697.1"/>
    </source>
</evidence>
<evidence type="ECO:0000313" key="2">
    <source>
        <dbReference type="EMBL" id="CAL5979383.1"/>
    </source>
</evidence>
<dbReference type="AlphaFoldDB" id="A0AA86QKZ2"/>